<evidence type="ECO:0008006" key="4">
    <source>
        <dbReference type="Google" id="ProtNLM"/>
    </source>
</evidence>
<feature type="transmembrane region" description="Helical" evidence="1">
    <location>
        <begin position="196"/>
        <end position="216"/>
    </location>
</feature>
<feature type="transmembrane region" description="Helical" evidence="1">
    <location>
        <begin position="164"/>
        <end position="184"/>
    </location>
</feature>
<evidence type="ECO:0000313" key="3">
    <source>
        <dbReference type="Proteomes" id="UP000199103"/>
    </source>
</evidence>
<evidence type="ECO:0000313" key="2">
    <source>
        <dbReference type="EMBL" id="SDS18135.1"/>
    </source>
</evidence>
<proteinExistence type="predicted"/>
<evidence type="ECO:0000256" key="1">
    <source>
        <dbReference type="SAM" id="Phobius"/>
    </source>
</evidence>
<keyword evidence="3" id="KW-1185">Reference proteome</keyword>
<dbReference type="EMBL" id="LT629772">
    <property type="protein sequence ID" value="SDS18135.1"/>
    <property type="molecule type" value="Genomic_DNA"/>
</dbReference>
<gene>
    <name evidence="2" type="ORF">SAMN04489812_1131</name>
</gene>
<organism evidence="2 3">
    <name type="scientific">Microlunatus soli</name>
    <dbReference type="NCBI Taxonomy" id="630515"/>
    <lineage>
        <taxon>Bacteria</taxon>
        <taxon>Bacillati</taxon>
        <taxon>Actinomycetota</taxon>
        <taxon>Actinomycetes</taxon>
        <taxon>Propionibacteriales</taxon>
        <taxon>Propionibacteriaceae</taxon>
        <taxon>Microlunatus</taxon>
    </lineage>
</organism>
<feature type="transmembrane region" description="Helical" evidence="1">
    <location>
        <begin position="127"/>
        <end position="152"/>
    </location>
</feature>
<keyword evidence="1" id="KW-0472">Membrane</keyword>
<accession>A0A1H1Q3Y4</accession>
<feature type="transmembrane region" description="Helical" evidence="1">
    <location>
        <begin position="81"/>
        <end position="100"/>
    </location>
</feature>
<feature type="transmembrane region" description="Helical" evidence="1">
    <location>
        <begin position="259"/>
        <end position="281"/>
    </location>
</feature>
<keyword evidence="1" id="KW-0812">Transmembrane</keyword>
<dbReference type="AlphaFoldDB" id="A0A1H1Q3Y4"/>
<dbReference type="RefSeq" id="WP_197680009.1">
    <property type="nucleotide sequence ID" value="NZ_LT629772.1"/>
</dbReference>
<keyword evidence="1" id="KW-1133">Transmembrane helix</keyword>
<feature type="transmembrane region" description="Helical" evidence="1">
    <location>
        <begin position="40"/>
        <end position="61"/>
    </location>
</feature>
<dbReference type="Proteomes" id="UP000199103">
    <property type="component" value="Chromosome I"/>
</dbReference>
<sequence length="286" mass="29149">MTTSTTQRPTASDVTVTTGRGLRRAIRGELSRLFGTRMPLIAIILAALSGLVPTGALVLGGPGTAQPPMPDIDSAAGVSTALGLAGVSLFVPALIGTIAVTSEYRHRTIGATFLAVPRRGQVLLAKLLCYAGFGLTYGLIVVVAAAIGLYGAAALRGMPIGMPIAVVVTLLLRIAVTAAIYMIIGVAIGALARHQLAAVGIVLGYFYFLEYLLMIIPGVNAIYPFLPGGAAAALTQFTFITDSVGATGTLSAPGLLPPVAAAAVLIGYAAVASCVAVLLPLRRDLR</sequence>
<reference evidence="2 3" key="1">
    <citation type="submission" date="2016-10" db="EMBL/GenBank/DDBJ databases">
        <authorList>
            <person name="de Groot N.N."/>
        </authorList>
    </citation>
    <scope>NUCLEOTIDE SEQUENCE [LARGE SCALE GENOMIC DNA]</scope>
    <source>
        <strain evidence="2 3">DSM 21800</strain>
    </source>
</reference>
<name>A0A1H1Q3Y4_9ACTN</name>
<dbReference type="STRING" id="630515.SAMN04489812_1131"/>
<protein>
    <recommendedName>
        <fullName evidence="4">ABC-2 family transporter protein</fullName>
    </recommendedName>
</protein>